<feature type="domain" description="RNA polymerase sigma-70 region 2" evidence="6">
    <location>
        <begin position="17"/>
        <end position="81"/>
    </location>
</feature>
<dbReference type="PANTHER" id="PTHR43133">
    <property type="entry name" value="RNA POLYMERASE ECF-TYPE SIGMA FACTO"/>
    <property type="match status" value="1"/>
</dbReference>
<keyword evidence="2" id="KW-0805">Transcription regulation</keyword>
<sequence length="198" mass="23254">MLSTRKQALHATLDEWVNAHTDALLARALQQVSDRSIAEDLVQDTFMAACMSFEQYRQESKPRTWLFGILEHKVADHFRKKLRNPVVLESSLQPERADRLMEQYFAADGAWLPGRTPVHGDYYDLHLLDDPQFSQTLQQCMDKLPAGWHAAIHLKYLEEKKGKEICQDLNLTTTNYWQILHRAKVQLRQCLDHHWFKR</sequence>
<evidence type="ECO:0000313" key="8">
    <source>
        <dbReference type="EMBL" id="PUZ22709.1"/>
    </source>
</evidence>
<dbReference type="InterPro" id="IPR013325">
    <property type="entry name" value="RNA_pol_sigma_r2"/>
</dbReference>
<dbReference type="InterPro" id="IPR036388">
    <property type="entry name" value="WH-like_DNA-bd_sf"/>
</dbReference>
<feature type="domain" description="RNA polymerase sigma factor 70 region 4 type 2" evidence="7">
    <location>
        <begin position="135"/>
        <end position="187"/>
    </location>
</feature>
<organism evidence="8 9">
    <name type="scientific">Chitinophaga parva</name>
    <dbReference type="NCBI Taxonomy" id="2169414"/>
    <lineage>
        <taxon>Bacteria</taxon>
        <taxon>Pseudomonadati</taxon>
        <taxon>Bacteroidota</taxon>
        <taxon>Chitinophagia</taxon>
        <taxon>Chitinophagales</taxon>
        <taxon>Chitinophagaceae</taxon>
        <taxon>Chitinophaga</taxon>
    </lineage>
</organism>
<dbReference type="Pfam" id="PF08281">
    <property type="entry name" value="Sigma70_r4_2"/>
    <property type="match status" value="1"/>
</dbReference>
<accession>A0A2T7BC88</accession>
<evidence type="ECO:0000256" key="3">
    <source>
        <dbReference type="ARBA" id="ARBA00023082"/>
    </source>
</evidence>
<evidence type="ECO:0000256" key="1">
    <source>
        <dbReference type="ARBA" id="ARBA00010641"/>
    </source>
</evidence>
<comment type="similarity">
    <text evidence="1">Belongs to the sigma-70 factor family. ECF subfamily.</text>
</comment>
<dbReference type="InterPro" id="IPR007627">
    <property type="entry name" value="RNA_pol_sigma70_r2"/>
</dbReference>
<dbReference type="AlphaFoldDB" id="A0A2T7BC88"/>
<keyword evidence="9" id="KW-1185">Reference proteome</keyword>
<evidence type="ECO:0000256" key="4">
    <source>
        <dbReference type="ARBA" id="ARBA00023125"/>
    </source>
</evidence>
<dbReference type="GO" id="GO:0016987">
    <property type="term" value="F:sigma factor activity"/>
    <property type="evidence" value="ECO:0007669"/>
    <property type="project" value="UniProtKB-KW"/>
</dbReference>
<evidence type="ECO:0000313" key="9">
    <source>
        <dbReference type="Proteomes" id="UP000244450"/>
    </source>
</evidence>
<dbReference type="OrthoDB" id="9782108at2"/>
<evidence type="ECO:0000259" key="7">
    <source>
        <dbReference type="Pfam" id="PF08281"/>
    </source>
</evidence>
<keyword evidence="5" id="KW-0804">Transcription</keyword>
<dbReference type="InterPro" id="IPR039425">
    <property type="entry name" value="RNA_pol_sigma-70-like"/>
</dbReference>
<evidence type="ECO:0000256" key="5">
    <source>
        <dbReference type="ARBA" id="ARBA00023163"/>
    </source>
</evidence>
<evidence type="ECO:0000256" key="2">
    <source>
        <dbReference type="ARBA" id="ARBA00023015"/>
    </source>
</evidence>
<dbReference type="SUPFAM" id="SSF88659">
    <property type="entry name" value="Sigma3 and sigma4 domains of RNA polymerase sigma factors"/>
    <property type="match status" value="1"/>
</dbReference>
<dbReference type="SUPFAM" id="SSF88946">
    <property type="entry name" value="Sigma2 domain of RNA polymerase sigma factors"/>
    <property type="match status" value="1"/>
</dbReference>
<keyword evidence="3" id="KW-0731">Sigma factor</keyword>
<dbReference type="EMBL" id="QCYK01000003">
    <property type="protein sequence ID" value="PUZ22709.1"/>
    <property type="molecule type" value="Genomic_DNA"/>
</dbReference>
<keyword evidence="4" id="KW-0238">DNA-binding</keyword>
<dbReference type="RefSeq" id="WP_108688454.1">
    <property type="nucleotide sequence ID" value="NZ_QCYK01000003.1"/>
</dbReference>
<dbReference type="GO" id="GO:0003677">
    <property type="term" value="F:DNA binding"/>
    <property type="evidence" value="ECO:0007669"/>
    <property type="project" value="UniProtKB-KW"/>
</dbReference>
<dbReference type="InterPro" id="IPR013324">
    <property type="entry name" value="RNA_pol_sigma_r3/r4-like"/>
</dbReference>
<dbReference type="Pfam" id="PF04542">
    <property type="entry name" value="Sigma70_r2"/>
    <property type="match status" value="1"/>
</dbReference>
<gene>
    <name evidence="8" type="ORF">DCC81_19950</name>
</gene>
<dbReference type="InterPro" id="IPR014284">
    <property type="entry name" value="RNA_pol_sigma-70_dom"/>
</dbReference>
<proteinExistence type="inferred from homology"/>
<dbReference type="InterPro" id="IPR013249">
    <property type="entry name" value="RNA_pol_sigma70_r4_t2"/>
</dbReference>
<dbReference type="GO" id="GO:0006352">
    <property type="term" value="P:DNA-templated transcription initiation"/>
    <property type="evidence" value="ECO:0007669"/>
    <property type="project" value="InterPro"/>
</dbReference>
<reference evidence="8 9" key="1">
    <citation type="submission" date="2018-04" db="EMBL/GenBank/DDBJ databases">
        <title>Chitinophaga fuyangensis sp. nov., isolated from soil in a chemical factory.</title>
        <authorList>
            <person name="Chen K."/>
        </authorList>
    </citation>
    <scope>NUCLEOTIDE SEQUENCE [LARGE SCALE GENOMIC DNA]</scope>
    <source>
        <strain evidence="8 9">LY-1</strain>
    </source>
</reference>
<protein>
    <submittedName>
        <fullName evidence="8">RNA polymerase subunit sigma</fullName>
    </submittedName>
</protein>
<evidence type="ECO:0000259" key="6">
    <source>
        <dbReference type="Pfam" id="PF04542"/>
    </source>
</evidence>
<comment type="caution">
    <text evidence="8">The sequence shown here is derived from an EMBL/GenBank/DDBJ whole genome shotgun (WGS) entry which is preliminary data.</text>
</comment>
<dbReference type="Gene3D" id="1.10.1740.10">
    <property type="match status" value="1"/>
</dbReference>
<name>A0A2T7BC88_9BACT</name>
<dbReference type="Gene3D" id="1.10.10.10">
    <property type="entry name" value="Winged helix-like DNA-binding domain superfamily/Winged helix DNA-binding domain"/>
    <property type="match status" value="1"/>
</dbReference>
<dbReference type="PANTHER" id="PTHR43133:SF8">
    <property type="entry name" value="RNA POLYMERASE SIGMA FACTOR HI_1459-RELATED"/>
    <property type="match status" value="1"/>
</dbReference>
<dbReference type="Proteomes" id="UP000244450">
    <property type="component" value="Unassembled WGS sequence"/>
</dbReference>
<dbReference type="NCBIfam" id="TIGR02937">
    <property type="entry name" value="sigma70-ECF"/>
    <property type="match status" value="1"/>
</dbReference>